<name>A0A501PV35_9PROT</name>
<protein>
    <submittedName>
        <fullName evidence="1">Uncharacterized protein</fullName>
    </submittedName>
</protein>
<evidence type="ECO:0000313" key="2">
    <source>
        <dbReference type="Proteomes" id="UP000319148"/>
    </source>
</evidence>
<gene>
    <name evidence="1" type="ORF">FIV46_00080</name>
</gene>
<organism evidence="1 2">
    <name type="scientific">Emcibacter nanhaiensis</name>
    <dbReference type="NCBI Taxonomy" id="1505037"/>
    <lineage>
        <taxon>Bacteria</taxon>
        <taxon>Pseudomonadati</taxon>
        <taxon>Pseudomonadota</taxon>
        <taxon>Alphaproteobacteria</taxon>
        <taxon>Emcibacterales</taxon>
        <taxon>Emcibacteraceae</taxon>
        <taxon>Emcibacter</taxon>
    </lineage>
</organism>
<dbReference type="Proteomes" id="UP000319148">
    <property type="component" value="Unassembled WGS sequence"/>
</dbReference>
<dbReference type="OrthoDB" id="9133937at2"/>
<dbReference type="AlphaFoldDB" id="A0A501PV35"/>
<evidence type="ECO:0000313" key="1">
    <source>
        <dbReference type="EMBL" id="TPD64008.1"/>
    </source>
</evidence>
<accession>A0A501PV35</accession>
<reference evidence="2" key="1">
    <citation type="submission" date="2019-06" db="EMBL/GenBank/DDBJ databases">
        <title>The complete genome of Emcibacter congregatus ZYLT.</title>
        <authorList>
            <person name="Zhao Z."/>
        </authorList>
    </citation>
    <scope>NUCLEOTIDE SEQUENCE [LARGE SCALE GENOMIC DNA]</scope>
    <source>
        <strain evidence="2">MCCC 1A06723</strain>
    </source>
</reference>
<keyword evidence="2" id="KW-1185">Reference proteome</keyword>
<sequence length="223" mass="25687">MIFRADEEQSRGYARAERYLIPMDFTEEQRERSLAELQRIVERCGPVVESYPSWHPLVAQNQDQRSPIVFPEERGGYAGLDHTILFVNGFVTCPYDDGQRVVDSVEAFNTGFDEIATIKTEILKVPFYADRTTPILVYCDWHRPLLQDRTIPKSLAIPLMLEQEVPCWRTAELAETWETMRPYFLGAPHGSRSSLFLNQETGQALKNVWNALIKTEMFGPVKD</sequence>
<comment type="caution">
    <text evidence="1">The sequence shown here is derived from an EMBL/GenBank/DDBJ whole genome shotgun (WGS) entry which is preliminary data.</text>
</comment>
<dbReference type="RefSeq" id="WP_139937768.1">
    <property type="nucleotide sequence ID" value="NZ_JBHSYP010000003.1"/>
</dbReference>
<proteinExistence type="predicted"/>
<dbReference type="EMBL" id="VFIY01000001">
    <property type="protein sequence ID" value="TPD64008.1"/>
    <property type="molecule type" value="Genomic_DNA"/>
</dbReference>